<organism evidence="1 2">
    <name type="scientific">Dryococelus australis</name>
    <dbReference type="NCBI Taxonomy" id="614101"/>
    <lineage>
        <taxon>Eukaryota</taxon>
        <taxon>Metazoa</taxon>
        <taxon>Ecdysozoa</taxon>
        <taxon>Arthropoda</taxon>
        <taxon>Hexapoda</taxon>
        <taxon>Insecta</taxon>
        <taxon>Pterygota</taxon>
        <taxon>Neoptera</taxon>
        <taxon>Polyneoptera</taxon>
        <taxon>Phasmatodea</taxon>
        <taxon>Verophasmatodea</taxon>
        <taxon>Anareolatae</taxon>
        <taxon>Phasmatidae</taxon>
        <taxon>Eurycanthinae</taxon>
        <taxon>Dryococelus</taxon>
    </lineage>
</organism>
<dbReference type="Proteomes" id="UP001159363">
    <property type="component" value="Chromosome X"/>
</dbReference>
<proteinExistence type="predicted"/>
<accession>A0ABQ9HMY3</accession>
<dbReference type="PANTHER" id="PTHR45786">
    <property type="entry name" value="DNA BINDING PROTEIN-LIKE"/>
    <property type="match status" value="1"/>
</dbReference>
<evidence type="ECO:0000313" key="2">
    <source>
        <dbReference type="Proteomes" id="UP001159363"/>
    </source>
</evidence>
<dbReference type="EMBL" id="JARBHB010000004">
    <property type="protein sequence ID" value="KAJ8885701.1"/>
    <property type="molecule type" value="Genomic_DNA"/>
</dbReference>
<name>A0ABQ9HMY3_9NEOP</name>
<evidence type="ECO:0000313" key="1">
    <source>
        <dbReference type="EMBL" id="KAJ8885701.1"/>
    </source>
</evidence>
<protein>
    <submittedName>
        <fullName evidence="1">Uncharacterized protein</fullName>
    </submittedName>
</protein>
<sequence>MPKIPRRMLQFKKSNMYFHERKNSLETAQLKVLHFLPRVPPRQVAAGPSHAPDTILTPTNVHSPSSFEGEVSVVTDAPTEEFPGAQYSVFDICKLSSLLDESIIQQLLGRFYDESMVPVLHVHHQPPPITGRVRPRQYCARTYCVARNDLYGNVPAHDMGVMNHACSHCGALFFHGEGIKRDDTFTMCCMHGQIHLDPLGDAPELLQHFLTVASAEDAEYRAYIRNYNSALSFASFCADGIIASPSRSVYTFKIHGQVHHLTSGTAHPVEGSDPIYSQLYFIDVDQANVARVQKHNLCQLLILEQLKTLLIEINPLAQIHKTMRQMLESEELQAEQCNCPVKEVT</sequence>
<keyword evidence="2" id="KW-1185">Reference proteome</keyword>
<gene>
    <name evidence="1" type="ORF">PR048_011899</name>
</gene>
<dbReference type="PANTHER" id="PTHR45786:SF74">
    <property type="entry name" value="ATP-DEPENDENT DNA HELICASE"/>
    <property type="match status" value="1"/>
</dbReference>
<reference evidence="1 2" key="1">
    <citation type="submission" date="2023-02" db="EMBL/GenBank/DDBJ databases">
        <title>LHISI_Scaffold_Assembly.</title>
        <authorList>
            <person name="Stuart O.P."/>
            <person name="Cleave R."/>
            <person name="Magrath M.J.L."/>
            <person name="Mikheyev A.S."/>
        </authorList>
    </citation>
    <scope>NUCLEOTIDE SEQUENCE [LARGE SCALE GENOMIC DNA]</scope>
    <source>
        <strain evidence="1">Daus_M_001</strain>
        <tissue evidence="1">Leg muscle</tissue>
    </source>
</reference>
<comment type="caution">
    <text evidence="1">The sequence shown here is derived from an EMBL/GenBank/DDBJ whole genome shotgun (WGS) entry which is preliminary data.</text>
</comment>